<dbReference type="InterPro" id="IPR018392">
    <property type="entry name" value="LysM"/>
</dbReference>
<dbReference type="InterPro" id="IPR052210">
    <property type="entry name" value="LysM1-like"/>
</dbReference>
<feature type="domain" description="LysM" evidence="4">
    <location>
        <begin position="547"/>
        <end position="591"/>
    </location>
</feature>
<evidence type="ECO:0000313" key="5">
    <source>
        <dbReference type="EMBL" id="KAJ7021251.1"/>
    </source>
</evidence>
<keyword evidence="6" id="KW-1185">Reference proteome</keyword>
<dbReference type="AlphaFoldDB" id="A0AAD6S6R7"/>
<dbReference type="PROSITE" id="PS51782">
    <property type="entry name" value="LYSM"/>
    <property type="match status" value="6"/>
</dbReference>
<organism evidence="5 6">
    <name type="scientific">Mycena alexandri</name>
    <dbReference type="NCBI Taxonomy" id="1745969"/>
    <lineage>
        <taxon>Eukaryota</taxon>
        <taxon>Fungi</taxon>
        <taxon>Dikarya</taxon>
        <taxon>Basidiomycota</taxon>
        <taxon>Agaricomycotina</taxon>
        <taxon>Agaricomycetes</taxon>
        <taxon>Agaricomycetidae</taxon>
        <taxon>Agaricales</taxon>
        <taxon>Marasmiineae</taxon>
        <taxon>Mycenaceae</taxon>
        <taxon>Mycena</taxon>
    </lineage>
</organism>
<dbReference type="Pfam" id="PF01476">
    <property type="entry name" value="LysM"/>
    <property type="match status" value="5"/>
</dbReference>
<feature type="domain" description="LysM" evidence="4">
    <location>
        <begin position="619"/>
        <end position="663"/>
    </location>
</feature>
<dbReference type="Proteomes" id="UP001218188">
    <property type="component" value="Unassembled WGS sequence"/>
</dbReference>
<keyword evidence="3" id="KW-0732">Signal</keyword>
<dbReference type="CDD" id="cd00118">
    <property type="entry name" value="LysM"/>
    <property type="match status" value="6"/>
</dbReference>
<dbReference type="PANTHER" id="PTHR34997:SF1">
    <property type="entry name" value="PEPTIDOGLYCAN-BINDING LYSIN DOMAIN"/>
    <property type="match status" value="1"/>
</dbReference>
<proteinExistence type="predicted"/>
<dbReference type="EMBL" id="JARJCM010000237">
    <property type="protein sequence ID" value="KAJ7021251.1"/>
    <property type="molecule type" value="Genomic_DNA"/>
</dbReference>
<name>A0AAD6S6R7_9AGAR</name>
<feature type="domain" description="LysM" evidence="4">
    <location>
        <begin position="814"/>
        <end position="860"/>
    </location>
</feature>
<keyword evidence="2" id="KW-0843">Virulence</keyword>
<feature type="domain" description="LysM" evidence="4">
    <location>
        <begin position="688"/>
        <end position="734"/>
    </location>
</feature>
<reference evidence="5" key="1">
    <citation type="submission" date="2023-03" db="EMBL/GenBank/DDBJ databases">
        <title>Massive genome expansion in bonnet fungi (Mycena s.s.) driven by repeated elements and novel gene families across ecological guilds.</title>
        <authorList>
            <consortium name="Lawrence Berkeley National Laboratory"/>
            <person name="Harder C.B."/>
            <person name="Miyauchi S."/>
            <person name="Viragh M."/>
            <person name="Kuo A."/>
            <person name="Thoen E."/>
            <person name="Andreopoulos B."/>
            <person name="Lu D."/>
            <person name="Skrede I."/>
            <person name="Drula E."/>
            <person name="Henrissat B."/>
            <person name="Morin E."/>
            <person name="Kohler A."/>
            <person name="Barry K."/>
            <person name="LaButti K."/>
            <person name="Morin E."/>
            <person name="Salamov A."/>
            <person name="Lipzen A."/>
            <person name="Mereny Z."/>
            <person name="Hegedus B."/>
            <person name="Baldrian P."/>
            <person name="Stursova M."/>
            <person name="Weitz H."/>
            <person name="Taylor A."/>
            <person name="Grigoriev I.V."/>
            <person name="Nagy L.G."/>
            <person name="Martin F."/>
            <person name="Kauserud H."/>
        </authorList>
    </citation>
    <scope>NUCLEOTIDE SEQUENCE</scope>
    <source>
        <strain evidence="5">CBHHK200</strain>
    </source>
</reference>
<evidence type="ECO:0000313" key="6">
    <source>
        <dbReference type="Proteomes" id="UP001218188"/>
    </source>
</evidence>
<dbReference type="GO" id="GO:0008061">
    <property type="term" value="F:chitin binding"/>
    <property type="evidence" value="ECO:0007669"/>
    <property type="project" value="UniProtKB-KW"/>
</dbReference>
<evidence type="ECO:0000256" key="1">
    <source>
        <dbReference type="ARBA" id="ARBA00022669"/>
    </source>
</evidence>
<dbReference type="Gene3D" id="3.10.350.10">
    <property type="entry name" value="LysM domain"/>
    <property type="match status" value="7"/>
</dbReference>
<feature type="chain" id="PRO_5042286220" description="LysM domain-containing protein" evidence="3">
    <location>
        <begin position="19"/>
        <end position="887"/>
    </location>
</feature>
<accession>A0AAD6S6R7</accession>
<comment type="caution">
    <text evidence="5">The sequence shown here is derived from an EMBL/GenBank/DDBJ whole genome shotgun (WGS) entry which is preliminary data.</text>
</comment>
<evidence type="ECO:0000256" key="3">
    <source>
        <dbReference type="SAM" id="SignalP"/>
    </source>
</evidence>
<dbReference type="SUPFAM" id="SSF54106">
    <property type="entry name" value="LysM domain"/>
    <property type="match status" value="2"/>
</dbReference>
<sequence>MRLLWCSTLAVVVRLVAGIPSGDFAKKLGDQAIAHNKLFHEALLKQLATSRLSNETSSNATTQSDTPVIDDLNVVVSTTNMSTSQVDATTGLTIYTDGTLPISPPPSTPCAAALLATIDCNSTIPLMAVSTTVLEKDLGTLCTSTCAASLTSYRAKVVSDCLGYSMILDTATNATYAPTLAVDYISGPYTIQCLKDPASGNYCSAVIAGYNASGGIPSLPTNELCSYCVIATLNATLLNSVSFSVAVENLYNYVAEQCSLDPFNPALVTSPIVTAGTPSGVNSTSPISAQCALLGRNVTISAAMTCTAVAAQFSVSLHDVYSSNSLSQTDCSVAAATELCLPQACTTSTIGTNATCADIAAAANITTVQLQLYNPSLGSTCQFISQQVGNLICIGPHGGFPDATVTSAPIAPSGTATAPAALPTPTAPGSTAACGEWAMAVAGDFCSTFALKYSVTLADLYTMNPEINGNCTNLLAGSYYCVEPYPSFSSLTTTAIATSGTNYSAFSTFSYSFPSYTSTVSLETLTPAGVPAPTNVAPGTRTAACGYYYNIAEGDTLASIANISDNTEADLISWNVELATAVPAVGEAVCVIFPTGNYTLFPETPPENVSPFATIECADYYTTVANDSCDTIAAAQDISSEQFLALNPGLTCAGLLAGAAYCDFPLTPILNTGPPSNLAAGSLKNCTTYYTIASGDSCTTADQKFDIALADLLRWNTALTSSCTTIGLGEAYCVAGGGDTCSNIYTVASGDSCGTIETKFGIALTDIIAWNPYLTSSCAIQIGENLCVSGPPATTTPAGPPSNTAAGTLENCTEYYTIASGDNCTSVDEKFDIALADLLRWNTALTSSCTTIGLGEAYCVAGGGDTCSKIFTVSRLDVLYHFDQRFR</sequence>
<feature type="domain" description="LysM" evidence="4">
    <location>
        <begin position="436"/>
        <end position="482"/>
    </location>
</feature>
<protein>
    <recommendedName>
        <fullName evidence="4">LysM domain-containing protein</fullName>
    </recommendedName>
</protein>
<dbReference type="InterPro" id="IPR036779">
    <property type="entry name" value="LysM_dom_sf"/>
</dbReference>
<dbReference type="SMART" id="SM00257">
    <property type="entry name" value="LysM"/>
    <property type="match status" value="7"/>
</dbReference>
<feature type="domain" description="LysM" evidence="4">
    <location>
        <begin position="743"/>
        <end position="788"/>
    </location>
</feature>
<evidence type="ECO:0000259" key="4">
    <source>
        <dbReference type="PROSITE" id="PS51782"/>
    </source>
</evidence>
<gene>
    <name evidence="5" type="ORF">C8F04DRAFT_271090</name>
</gene>
<dbReference type="PANTHER" id="PTHR34997">
    <property type="entry name" value="AM15"/>
    <property type="match status" value="1"/>
</dbReference>
<feature type="signal peptide" evidence="3">
    <location>
        <begin position="1"/>
        <end position="18"/>
    </location>
</feature>
<evidence type="ECO:0000256" key="2">
    <source>
        <dbReference type="ARBA" id="ARBA00023026"/>
    </source>
</evidence>
<keyword evidence="1" id="KW-0147">Chitin-binding</keyword>